<dbReference type="PROSITE" id="PS50268">
    <property type="entry name" value="CADHERIN_2"/>
    <property type="match status" value="3"/>
</dbReference>
<dbReference type="InterPro" id="IPR015919">
    <property type="entry name" value="Cadherin-like_sf"/>
</dbReference>
<accession>A0ABX4WER7</accession>
<dbReference type="InterPro" id="IPR002126">
    <property type="entry name" value="Cadherin-like_dom"/>
</dbReference>
<evidence type="ECO:0000259" key="2">
    <source>
        <dbReference type="PROSITE" id="PS50268"/>
    </source>
</evidence>
<feature type="domain" description="Cadherin" evidence="2">
    <location>
        <begin position="312"/>
        <end position="417"/>
    </location>
</feature>
<dbReference type="Gene3D" id="2.60.40.60">
    <property type="entry name" value="Cadherins"/>
    <property type="match status" value="3"/>
</dbReference>
<proteinExistence type="predicted"/>
<feature type="domain" description="Cadherin" evidence="2">
    <location>
        <begin position="186"/>
        <end position="291"/>
    </location>
</feature>
<reference evidence="3 4" key="1">
    <citation type="submission" date="2018-01" db="EMBL/GenBank/DDBJ databases">
        <title>Draft genome sequences of six Vibrio diazotrophicus strains isolated from deep-sea sediments of the Baltic Sea.</title>
        <authorList>
            <person name="Castillo D."/>
            <person name="Vandieken V."/>
            <person name="Chiang O."/>
            <person name="Middelboe M."/>
        </authorList>
    </citation>
    <scope>NUCLEOTIDE SEQUENCE [LARGE SCALE GENOMIC DNA]</scope>
    <source>
        <strain evidence="3 4">65.10M</strain>
    </source>
</reference>
<evidence type="ECO:0000313" key="4">
    <source>
        <dbReference type="Proteomes" id="UP000236547"/>
    </source>
</evidence>
<dbReference type="EMBL" id="POSM01000008">
    <property type="protein sequence ID" value="PNI01400.1"/>
    <property type="molecule type" value="Genomic_DNA"/>
</dbReference>
<protein>
    <recommendedName>
        <fullName evidence="2">Cadherin domain-containing protein</fullName>
    </recommendedName>
</protein>
<organism evidence="3 4">
    <name type="scientific">Vibrio diazotrophicus</name>
    <dbReference type="NCBI Taxonomy" id="685"/>
    <lineage>
        <taxon>Bacteria</taxon>
        <taxon>Pseudomonadati</taxon>
        <taxon>Pseudomonadota</taxon>
        <taxon>Gammaproteobacteria</taxon>
        <taxon>Vibrionales</taxon>
        <taxon>Vibrionaceae</taxon>
        <taxon>Vibrio</taxon>
    </lineage>
</organism>
<evidence type="ECO:0000313" key="3">
    <source>
        <dbReference type="EMBL" id="PNI01400.1"/>
    </source>
</evidence>
<feature type="domain" description="Cadherin" evidence="2">
    <location>
        <begin position="448"/>
        <end position="573"/>
    </location>
</feature>
<evidence type="ECO:0000256" key="1">
    <source>
        <dbReference type="SAM" id="MobiDB-lite"/>
    </source>
</evidence>
<dbReference type="SUPFAM" id="SSF49313">
    <property type="entry name" value="Cadherin-like"/>
    <property type="match status" value="3"/>
</dbReference>
<feature type="region of interest" description="Disordered" evidence="1">
    <location>
        <begin position="82"/>
        <end position="106"/>
    </location>
</feature>
<comment type="caution">
    <text evidence="3">The sequence shown here is derived from an EMBL/GenBank/DDBJ whole genome shotgun (WGS) entry which is preliminary data.</text>
</comment>
<dbReference type="RefSeq" id="WP_102968192.1">
    <property type="nucleotide sequence ID" value="NZ_POSM01000008.1"/>
</dbReference>
<dbReference type="CDD" id="cd11304">
    <property type="entry name" value="Cadherin_repeat"/>
    <property type="match status" value="3"/>
</dbReference>
<feature type="region of interest" description="Disordered" evidence="1">
    <location>
        <begin position="168"/>
        <end position="188"/>
    </location>
</feature>
<keyword evidence="4" id="KW-1185">Reference proteome</keyword>
<gene>
    <name evidence="3" type="ORF">C1O25_07665</name>
</gene>
<sequence>MNARTLSQFMLANITLVIDRQGQIRELIAGAQPAPGEVVMTVSDDANPQVQAQLIQANDQQTPLNIDDEVAQILAQLEQGVDPTLNPDQATAAGGANGSSPTDTGTIDMTLAEVLAQTAFDTNGLQAPGLSQTQSLAIDLVIAQAVAPIAPVVNAAVLDVDEAPYFVDVPSDDPQDSSTDSNDDGKVDSYTFGYNENSTVDDLIGTVQAIDPEGGTVTYRIDPESEHAEYFSVTEEGKIYLTAAGVAAFTNDFEAGDDNQHNITVIASDGVNEVSIPVTLNELDVNEAPQFVDPEIDDDPNDVVVDENDDGVAESYSFSYNEKSSLNDVIGVVKAIDPEGTNVTYSIDPNSEEAAYFSINDDGEIYLTPAGIEAYTNDFEAGDDNQHRINVIASDGVNEVTIPVTLNELDVNEAPYFVDTSYTDETDESDDPNNYLPGNDFTEATEQSSAAYKFYYNENSEAGVTIGQVQANDVDNDSSSISYAITNNVMVTVDDVEYELFQINAETGEISLTAKGVELYTNDYEKSVNDHSIQVSATEVFPPSEEGGDVSYGYTVYTTVDLFERNVNEAPVGENFTLDVTDAEGVLFDFGDGKGEVKLVRVVFDNNLVPSEDHISDVDVDYLSTNPTLDDPYQDLIQSQELSVYITELPSIGSLYYWNEDQSTYVLIEESDLYVEGNDSPTMFDPDSIFYKAGEPGDFTIDKDTTGTQSEGGDVVYTLSNGALITVSATSDQGNGNKGIVTIETNNGSSNNNQGEGFGVDGGNGIGNGETLIFDLSANPLSSVSFGVDGLNSNHQATVVYTYLDGTKSEPMYYGDGSVSQSADVSYSAPDADNPIVQIEFIESAHTGGSESNSGSNYVVSYISGEEAVVNDPTFEYTVVDSEGAMPVDEDDNVVTYEVTLDVENGGNIVYADTGDDTLEGDDRSNIFTWLDSALDNSTDIIKNFEFGVDKVDLTSILDDDTETTDISDLLGKVTISSVDNEDVVLTVEHGASESQTIIIEDIYADIAGMEAADILNSLVKVNTETV</sequence>
<dbReference type="Proteomes" id="UP000236547">
    <property type="component" value="Unassembled WGS sequence"/>
</dbReference>
<name>A0ABX4WER7_VIBDI</name>
<dbReference type="SMART" id="SM00112">
    <property type="entry name" value="CA"/>
    <property type="match status" value="3"/>
</dbReference>